<dbReference type="Proteomes" id="UP000623129">
    <property type="component" value="Unassembled WGS sequence"/>
</dbReference>
<evidence type="ECO:0000256" key="2">
    <source>
        <dbReference type="ARBA" id="ARBA00022448"/>
    </source>
</evidence>
<dbReference type="GO" id="GO:0006869">
    <property type="term" value="P:lipid transport"/>
    <property type="evidence" value="ECO:0007669"/>
    <property type="project" value="InterPro"/>
</dbReference>
<comment type="similarity">
    <text evidence="1">Belongs to the plant LTP family. B11E subfamily.</text>
</comment>
<evidence type="ECO:0000313" key="6">
    <source>
        <dbReference type="EMBL" id="KAF3337565.1"/>
    </source>
</evidence>
<dbReference type="EMBL" id="SWLB01000006">
    <property type="protein sequence ID" value="KAF3337565.1"/>
    <property type="molecule type" value="Genomic_DNA"/>
</dbReference>
<feature type="chain" id="PRO_5032878740" evidence="4">
    <location>
        <begin position="27"/>
        <end position="94"/>
    </location>
</feature>
<accession>A0A833QXM0</accession>
<protein>
    <submittedName>
        <fullName evidence="6">Non-specific lipid-transfer protein 2</fullName>
    </submittedName>
</protein>
<evidence type="ECO:0000259" key="5">
    <source>
        <dbReference type="SMART" id="SM00499"/>
    </source>
</evidence>
<evidence type="ECO:0000256" key="4">
    <source>
        <dbReference type="SAM" id="SignalP"/>
    </source>
</evidence>
<evidence type="ECO:0000256" key="1">
    <source>
        <dbReference type="ARBA" id="ARBA00009707"/>
    </source>
</evidence>
<name>A0A833QXM0_9POAL</name>
<evidence type="ECO:0000256" key="3">
    <source>
        <dbReference type="ARBA" id="ARBA00023121"/>
    </source>
</evidence>
<dbReference type="InterPro" id="IPR016140">
    <property type="entry name" value="Bifunc_inhib/LTP/seed_store"/>
</dbReference>
<organism evidence="6 7">
    <name type="scientific">Carex littledalei</name>
    <dbReference type="NCBI Taxonomy" id="544730"/>
    <lineage>
        <taxon>Eukaryota</taxon>
        <taxon>Viridiplantae</taxon>
        <taxon>Streptophyta</taxon>
        <taxon>Embryophyta</taxon>
        <taxon>Tracheophyta</taxon>
        <taxon>Spermatophyta</taxon>
        <taxon>Magnoliopsida</taxon>
        <taxon>Liliopsida</taxon>
        <taxon>Poales</taxon>
        <taxon>Cyperaceae</taxon>
        <taxon>Cyperoideae</taxon>
        <taxon>Cariceae</taxon>
        <taxon>Carex</taxon>
        <taxon>Carex subgen. Euthyceras</taxon>
    </lineage>
</organism>
<dbReference type="SMART" id="SM00499">
    <property type="entry name" value="AAI"/>
    <property type="match status" value="1"/>
</dbReference>
<dbReference type="OrthoDB" id="665742at2759"/>
<feature type="domain" description="Bifunctional inhibitor/plant lipid transfer protein/seed storage helical" evidence="5">
    <location>
        <begin position="29"/>
        <end position="94"/>
    </location>
</feature>
<gene>
    <name evidence="6" type="ORF">FCM35_KLT18152</name>
</gene>
<dbReference type="PANTHER" id="PTHR33214">
    <property type="entry name" value="BIFUNCTIONAL INHIBITOR/LIPID-TRANSFER PROTEIN/SEED STORAGE 2S ALBUMIN SUPERFAMILY PROTEIN"/>
    <property type="match status" value="1"/>
</dbReference>
<dbReference type="AlphaFoldDB" id="A0A833QXM0"/>
<dbReference type="InterPro" id="IPR036312">
    <property type="entry name" value="Bifun_inhib/LTP/seed_sf"/>
</dbReference>
<dbReference type="GO" id="GO:0008289">
    <property type="term" value="F:lipid binding"/>
    <property type="evidence" value="ECO:0007669"/>
    <property type="project" value="UniProtKB-KW"/>
</dbReference>
<dbReference type="SUPFAM" id="SSF47699">
    <property type="entry name" value="Bifunctional inhibitor/lipid-transfer protein/seed storage 2S albumin"/>
    <property type="match status" value="1"/>
</dbReference>
<reference evidence="6" key="1">
    <citation type="submission" date="2020-01" db="EMBL/GenBank/DDBJ databases">
        <title>Genome sequence of Kobresia littledalei, the first chromosome-level genome in the family Cyperaceae.</title>
        <authorList>
            <person name="Qu G."/>
        </authorList>
    </citation>
    <scope>NUCLEOTIDE SEQUENCE</scope>
    <source>
        <strain evidence="6">C.B.Clarke</strain>
        <tissue evidence="6">Leaf</tissue>
    </source>
</reference>
<comment type="caution">
    <text evidence="6">The sequence shown here is derived from an EMBL/GenBank/DDBJ whole genome shotgun (WGS) entry which is preliminary data.</text>
</comment>
<dbReference type="CDD" id="cd01959">
    <property type="entry name" value="nsLTP2"/>
    <property type="match status" value="1"/>
</dbReference>
<keyword evidence="2" id="KW-0813">Transport</keyword>
<keyword evidence="7" id="KW-1185">Reference proteome</keyword>
<feature type="signal peptide" evidence="4">
    <location>
        <begin position="1"/>
        <end position="26"/>
    </location>
</feature>
<sequence length="94" mass="10177">MKTKAVTLLSLYVLLCFTLQSPCVKAITCDISQLSPCVGPIMYGSATPSACCSSLKMQQPCLCQYARNPLYAGYVYGSNSRRVASDCHVSLPRC</sequence>
<dbReference type="PANTHER" id="PTHR33214:SF69">
    <property type="entry name" value="BIFUNCTIONAL INHIBITOR_LIPID-TRANSFER PROTEIN_SEED STORAGE 2S ALBUMIN SUPERFAMILY PROTEIN"/>
    <property type="match status" value="1"/>
</dbReference>
<evidence type="ECO:0000313" key="7">
    <source>
        <dbReference type="Proteomes" id="UP000623129"/>
    </source>
</evidence>
<keyword evidence="3" id="KW-0446">Lipid-binding</keyword>
<dbReference type="InterPro" id="IPR033872">
    <property type="entry name" value="nsLTP2"/>
</dbReference>
<dbReference type="Gene3D" id="1.10.110.10">
    <property type="entry name" value="Plant lipid-transfer and hydrophobic proteins"/>
    <property type="match status" value="1"/>
</dbReference>
<keyword evidence="4" id="KW-0732">Signal</keyword>
<proteinExistence type="inferred from homology"/>